<gene>
    <name evidence="2" type="ORF">CB5_LOCUS19564</name>
</gene>
<dbReference type="AlphaFoldDB" id="A0A6V7Q016"/>
<name>A0A6V7Q016_ANACO</name>
<organism evidence="2">
    <name type="scientific">Ananas comosus var. bracteatus</name>
    <name type="common">red pineapple</name>
    <dbReference type="NCBI Taxonomy" id="296719"/>
    <lineage>
        <taxon>Eukaryota</taxon>
        <taxon>Viridiplantae</taxon>
        <taxon>Streptophyta</taxon>
        <taxon>Embryophyta</taxon>
        <taxon>Tracheophyta</taxon>
        <taxon>Spermatophyta</taxon>
        <taxon>Magnoliopsida</taxon>
        <taxon>Liliopsida</taxon>
        <taxon>Poales</taxon>
        <taxon>Bromeliaceae</taxon>
        <taxon>Bromelioideae</taxon>
        <taxon>Ananas</taxon>
    </lineage>
</organism>
<feature type="transmembrane region" description="Helical" evidence="1">
    <location>
        <begin position="92"/>
        <end position="113"/>
    </location>
</feature>
<keyword evidence="1" id="KW-0812">Transmembrane</keyword>
<accession>A0A6V7Q016</accession>
<reference evidence="2" key="1">
    <citation type="submission" date="2020-07" db="EMBL/GenBank/DDBJ databases">
        <authorList>
            <person name="Lin J."/>
        </authorList>
    </citation>
    <scope>NUCLEOTIDE SEQUENCE</scope>
</reference>
<evidence type="ECO:0000313" key="2">
    <source>
        <dbReference type="EMBL" id="CAD1836353.1"/>
    </source>
</evidence>
<dbReference type="EMBL" id="LR862131">
    <property type="protein sequence ID" value="CAD1836353.1"/>
    <property type="molecule type" value="Genomic_DNA"/>
</dbReference>
<keyword evidence="1" id="KW-0472">Membrane</keyword>
<keyword evidence="1" id="KW-1133">Transmembrane helix</keyword>
<proteinExistence type="predicted"/>
<evidence type="ECO:0000256" key="1">
    <source>
        <dbReference type="SAM" id="Phobius"/>
    </source>
</evidence>
<protein>
    <submittedName>
        <fullName evidence="2">Uncharacterized protein</fullName>
    </submittedName>
</protein>
<sequence length="196" mass="20627">MVSLDLTAKLNDAELAELLELRDGVGKVWIGVGIGVGEAAAKVAEIEAAVVWGEEVDEGAPRLDLHGDGVPAPRAVAANGAGEEELLPRPPYLLVLSLTLFLFFFSVLVLVLIDRLLILSCDHAAYCGDPRRLANFLAAFGCPVPAGESPAEFALDAVRSLTPARHRRSSSSTSPLLRDAIAASISQGKLVSSWGC</sequence>